<dbReference type="EMBL" id="CAJHNH020006780">
    <property type="protein sequence ID" value="CAG5134102.1"/>
    <property type="molecule type" value="Genomic_DNA"/>
</dbReference>
<dbReference type="Proteomes" id="UP000678393">
    <property type="component" value="Unassembled WGS sequence"/>
</dbReference>
<keyword evidence="4" id="KW-1185">Reference proteome</keyword>
<evidence type="ECO:0000256" key="1">
    <source>
        <dbReference type="RuleBase" id="RU362114"/>
    </source>
</evidence>
<dbReference type="AlphaFoldDB" id="A0A8S4A1D0"/>
<feature type="non-terminal residue" evidence="3">
    <location>
        <position position="251"/>
    </location>
</feature>
<dbReference type="PANTHER" id="PTHR45740">
    <property type="entry name" value="POLY [ADP-RIBOSE] POLYMERASE"/>
    <property type="match status" value="1"/>
</dbReference>
<dbReference type="GO" id="GO:0003950">
    <property type="term" value="F:NAD+ poly-ADP-ribosyltransferase activity"/>
    <property type="evidence" value="ECO:0007669"/>
    <property type="project" value="UniProtKB-UniRule"/>
</dbReference>
<name>A0A8S4A1D0_9EUPU</name>
<dbReference type="OrthoDB" id="6133115at2759"/>
<protein>
    <recommendedName>
        <fullName evidence="1">Poly [ADP-ribose] polymerase</fullName>
        <shortName evidence="1">PARP</shortName>
        <ecNumber evidence="1">2.4.2.-</ecNumber>
    </recommendedName>
</protein>
<dbReference type="PROSITE" id="PS51059">
    <property type="entry name" value="PARP_CATALYTIC"/>
    <property type="match status" value="1"/>
</dbReference>
<dbReference type="Gene3D" id="3.90.228.10">
    <property type="match status" value="1"/>
</dbReference>
<dbReference type="Pfam" id="PF00644">
    <property type="entry name" value="PARP"/>
    <property type="match status" value="1"/>
</dbReference>
<proteinExistence type="predicted"/>
<dbReference type="InterPro" id="IPR051712">
    <property type="entry name" value="ARTD-AVP"/>
</dbReference>
<dbReference type="EC" id="2.4.2.-" evidence="1"/>
<sequence length="251" mass="28209">MAAFLTSPLSYWAHKNSRDVILEDATATKATLIGIVKSTWDPTVVGAGQDAAHLKHSAVEITEVKRVENASVFHSYSNKKLEFEKRGRPCPSIGKISQDLANFKKGERNPAVNEYYLFHGTKDALSIAKTGFQTRFADPGNLYGKGIYFTDSFEKADMYSDDKHNRTPLGTELTVIMARVLLGRASKCSKEDAKKLTRPPCLQHAGICTCGPLQRYDSVESIHLLFREFVVYNGNQCYPEYIITYKRTREQ</sequence>
<accession>A0A8S4A1D0</accession>
<organism evidence="3 4">
    <name type="scientific">Candidula unifasciata</name>
    <dbReference type="NCBI Taxonomy" id="100452"/>
    <lineage>
        <taxon>Eukaryota</taxon>
        <taxon>Metazoa</taxon>
        <taxon>Spiralia</taxon>
        <taxon>Lophotrochozoa</taxon>
        <taxon>Mollusca</taxon>
        <taxon>Gastropoda</taxon>
        <taxon>Heterobranchia</taxon>
        <taxon>Euthyneura</taxon>
        <taxon>Panpulmonata</taxon>
        <taxon>Eupulmonata</taxon>
        <taxon>Stylommatophora</taxon>
        <taxon>Helicina</taxon>
        <taxon>Helicoidea</taxon>
        <taxon>Geomitridae</taxon>
        <taxon>Candidula</taxon>
    </lineage>
</organism>
<keyword evidence="1" id="KW-0520">NAD</keyword>
<dbReference type="InterPro" id="IPR012317">
    <property type="entry name" value="Poly(ADP-ribose)pol_cat_dom"/>
</dbReference>
<dbReference type="GO" id="GO:1990404">
    <property type="term" value="F:NAD+-protein mono-ADP-ribosyltransferase activity"/>
    <property type="evidence" value="ECO:0007669"/>
    <property type="project" value="TreeGrafter"/>
</dbReference>
<keyword evidence="1" id="KW-0328">Glycosyltransferase</keyword>
<reference evidence="3" key="1">
    <citation type="submission" date="2021-04" db="EMBL/GenBank/DDBJ databases">
        <authorList>
            <consortium name="Molecular Ecology Group"/>
        </authorList>
    </citation>
    <scope>NUCLEOTIDE SEQUENCE</scope>
</reference>
<dbReference type="GO" id="GO:0005634">
    <property type="term" value="C:nucleus"/>
    <property type="evidence" value="ECO:0007669"/>
    <property type="project" value="TreeGrafter"/>
</dbReference>
<evidence type="ECO:0000313" key="4">
    <source>
        <dbReference type="Proteomes" id="UP000678393"/>
    </source>
</evidence>
<dbReference type="SUPFAM" id="SSF56399">
    <property type="entry name" value="ADP-ribosylation"/>
    <property type="match status" value="1"/>
</dbReference>
<evidence type="ECO:0000259" key="2">
    <source>
        <dbReference type="PROSITE" id="PS51059"/>
    </source>
</evidence>
<keyword evidence="1" id="KW-0808">Transferase</keyword>
<dbReference type="PANTHER" id="PTHR45740:SF2">
    <property type="entry name" value="POLY [ADP-RIBOSE] POLYMERASE"/>
    <property type="match status" value="1"/>
</dbReference>
<comment type="caution">
    <text evidence="3">The sequence shown here is derived from an EMBL/GenBank/DDBJ whole genome shotgun (WGS) entry which is preliminary data.</text>
</comment>
<feature type="domain" description="PARP catalytic" evidence="2">
    <location>
        <begin position="5"/>
        <end position="251"/>
    </location>
</feature>
<evidence type="ECO:0000313" key="3">
    <source>
        <dbReference type="EMBL" id="CAG5134102.1"/>
    </source>
</evidence>
<gene>
    <name evidence="3" type="ORF">CUNI_LOCUS19660</name>
</gene>